<dbReference type="OrthoDB" id="48509at2759"/>
<dbReference type="Pfam" id="PF02213">
    <property type="entry name" value="GYF"/>
    <property type="match status" value="1"/>
</dbReference>
<feature type="region of interest" description="Disordered" evidence="2">
    <location>
        <begin position="26"/>
        <end position="61"/>
    </location>
</feature>
<evidence type="ECO:0000259" key="3">
    <source>
        <dbReference type="PROSITE" id="PS50829"/>
    </source>
</evidence>
<reference evidence="4 5" key="1">
    <citation type="journal article" date="2011" name="Proc. Natl. Acad. Sci. U.S.A.">
        <title>Comparative genomics of xylose-fermenting fungi for enhanced biofuel production.</title>
        <authorList>
            <person name="Wohlbach D.J."/>
            <person name="Kuo A."/>
            <person name="Sato T.K."/>
            <person name="Potts K.M."/>
            <person name="Salamov A.A."/>
            <person name="LaButti K.M."/>
            <person name="Sun H."/>
            <person name="Clum A."/>
            <person name="Pangilinan J.L."/>
            <person name="Lindquist E.A."/>
            <person name="Lucas S."/>
            <person name="Lapidus A."/>
            <person name="Jin M."/>
            <person name="Gunawan C."/>
            <person name="Balan V."/>
            <person name="Dale B.E."/>
            <person name="Jeffries T.W."/>
            <person name="Zinkel R."/>
            <person name="Barry K.W."/>
            <person name="Grigoriev I.V."/>
            <person name="Gasch A.P."/>
        </authorList>
    </citation>
    <scope>NUCLEOTIDE SEQUENCE [LARGE SCALE GENOMIC DNA]</scope>
    <source>
        <strain evidence="5">ATCC 10573 / BCRC 21748 / CBS 615 / JCM 9827 / NBRC 10315 / NRRL Y-1498 / VKM Y-70</strain>
    </source>
</reference>
<dbReference type="SUPFAM" id="SSF55277">
    <property type="entry name" value="GYF domain"/>
    <property type="match status" value="1"/>
</dbReference>
<dbReference type="Proteomes" id="UP000000707">
    <property type="component" value="Unassembled WGS sequence"/>
</dbReference>
<keyword evidence="5" id="KW-1185">Reference proteome</keyword>
<dbReference type="InterPro" id="IPR035445">
    <property type="entry name" value="GYF-like_dom_sf"/>
</dbReference>
<feature type="compositionally biased region" description="Low complexity" evidence="2">
    <location>
        <begin position="444"/>
        <end position="453"/>
    </location>
</feature>
<feature type="domain" description="GYF" evidence="3">
    <location>
        <begin position="183"/>
        <end position="230"/>
    </location>
</feature>
<accession>G3AZX4</accession>
<feature type="compositionally biased region" description="Polar residues" evidence="2">
    <location>
        <begin position="323"/>
        <end position="345"/>
    </location>
</feature>
<feature type="region of interest" description="Disordered" evidence="2">
    <location>
        <begin position="444"/>
        <end position="467"/>
    </location>
</feature>
<dbReference type="eggNOG" id="KOG1862">
    <property type="taxonomic scope" value="Eukaryota"/>
</dbReference>
<organism evidence="5">
    <name type="scientific">Candida tenuis (strain ATCC 10573 / BCRC 21748 / CBS 615 / JCM 9827 / NBRC 10315 / NRRL Y-1498 / VKM Y-70)</name>
    <name type="common">Yeast</name>
    <name type="synonym">Yamadazyma tenuis</name>
    <dbReference type="NCBI Taxonomy" id="590646"/>
    <lineage>
        <taxon>Eukaryota</taxon>
        <taxon>Fungi</taxon>
        <taxon>Dikarya</taxon>
        <taxon>Ascomycota</taxon>
        <taxon>Saccharomycotina</taxon>
        <taxon>Pichiomycetes</taxon>
        <taxon>Debaryomycetaceae</taxon>
        <taxon>Yamadazyma</taxon>
    </lineage>
</organism>
<feature type="region of interest" description="Disordered" evidence="2">
    <location>
        <begin position="250"/>
        <end position="271"/>
    </location>
</feature>
<feature type="region of interest" description="Disordered" evidence="2">
    <location>
        <begin position="538"/>
        <end position="557"/>
    </location>
</feature>
<feature type="region of interest" description="Disordered" evidence="2">
    <location>
        <begin position="323"/>
        <end position="364"/>
    </location>
</feature>
<feature type="compositionally biased region" description="Polar residues" evidence="2">
    <location>
        <begin position="545"/>
        <end position="557"/>
    </location>
</feature>
<protein>
    <recommendedName>
        <fullName evidence="3">GYF domain-containing protein</fullName>
    </recommendedName>
</protein>
<evidence type="ECO:0000313" key="4">
    <source>
        <dbReference type="EMBL" id="EGV65264.1"/>
    </source>
</evidence>
<dbReference type="InterPro" id="IPR003169">
    <property type="entry name" value="GYF"/>
</dbReference>
<dbReference type="AlphaFoldDB" id="G3AZX4"/>
<dbReference type="Gene3D" id="3.30.1490.40">
    <property type="match status" value="1"/>
</dbReference>
<dbReference type="PROSITE" id="PS50829">
    <property type="entry name" value="GYF"/>
    <property type="match status" value="1"/>
</dbReference>
<sequence length="768" mass="82410">MSQSSMYVPLSPATCASTPANIISSIDPHQTPSNLTSTAVNGNSHASSTTPTFSATVPTNKGSRSYTLPEAFQVWETSKNNILAPKTHITGVQADESSDSSSFKHSKPHPIYHLRLNETDHVTADMQTLSLGANETSQPSPAASAPAFEAIHQSTHQLPTQTPSLSSSSRPLAPTTSLISPDQILWLYLDSSGNEQGPFNGGLMHSWFTDGYLSLDLQIKRQNSEYHSLKSFCELVGDYVAPFKVPLPPLSQAPQANQPHPSEQVPQLSNGLNGSLLGSLSQPFAQPMAYQFSPIPSLLQHQIGPNPVLTRGNSNWGINDFSSPSTPITVNTGISSQPTSGSNGSQPGGPMPISPWTSTVNSQSRVNSPFAPVVESADPVLANLHSTVVTGILGDFDQPTTTPDPSESVPEFEPIVQPKVVIASEQVAVPEPVQEPIVQPRVVIPGPEPQAAKPEPPKETTPKPSPKVQVLKPVSAADVKAPWAASTKPEAAPKMTLKEIQQLESAKLKQQKKLEAQLKLENQTKALKEEILREEREKAVAGGLPTTSNWTTGGATNGSTKVIKTLAEIQEEERKAASLAKGKSKTPINSIAAQIASSSPEDSGAWSTVTSKKVAKKASTSTLIKSSTTTSSTNPSVLRSVSAPVVATSHNNFDTLRQDFVIWARSQMTNLYPSVSSNDLLEMFISLPNNTDSSQLISETIYSSSATMNGRVFAQEFLKKRQQTERMISTPSDLSAWSQAIIESADRVQFVDEEGWSTTNKKKKGRKN</sequence>
<dbReference type="STRING" id="590646.G3AZX4"/>
<proteinExistence type="predicted"/>
<dbReference type="SMART" id="SM00444">
    <property type="entry name" value="GYF"/>
    <property type="match status" value="1"/>
</dbReference>
<evidence type="ECO:0000313" key="5">
    <source>
        <dbReference type="Proteomes" id="UP000000707"/>
    </source>
</evidence>
<dbReference type="EMBL" id="GL996514">
    <property type="protein sequence ID" value="EGV65264.1"/>
    <property type="molecule type" value="Genomic_DNA"/>
</dbReference>
<name>G3AZX4_CANTC</name>
<evidence type="ECO:0000256" key="1">
    <source>
        <dbReference type="SAM" id="Coils"/>
    </source>
</evidence>
<feature type="coiled-coil region" evidence="1">
    <location>
        <begin position="500"/>
        <end position="537"/>
    </location>
</feature>
<evidence type="ECO:0000256" key="2">
    <source>
        <dbReference type="SAM" id="MobiDB-lite"/>
    </source>
</evidence>
<gene>
    <name evidence="4" type="ORF">CANTEDRAFT_92490</name>
</gene>
<feature type="compositionally biased region" description="Polar residues" evidence="2">
    <location>
        <begin position="355"/>
        <end position="364"/>
    </location>
</feature>
<feature type="compositionally biased region" description="Polar residues" evidence="2">
    <location>
        <begin position="252"/>
        <end position="267"/>
    </location>
</feature>
<dbReference type="HOGENOM" id="CLU_011552_0_0_1"/>
<keyword evidence="1" id="KW-0175">Coiled coil</keyword>